<name>A0AAD1YAF3_EUPCR</name>
<dbReference type="EMBL" id="CAMPGE010029763">
    <property type="protein sequence ID" value="CAI2387250.1"/>
    <property type="molecule type" value="Genomic_DNA"/>
</dbReference>
<evidence type="ECO:0000313" key="3">
    <source>
        <dbReference type="Proteomes" id="UP001295684"/>
    </source>
</evidence>
<feature type="compositionally biased region" description="Basic residues" evidence="1">
    <location>
        <begin position="36"/>
        <end position="47"/>
    </location>
</feature>
<evidence type="ECO:0000313" key="2">
    <source>
        <dbReference type="EMBL" id="CAI2387250.1"/>
    </source>
</evidence>
<proteinExistence type="predicted"/>
<evidence type="ECO:0000256" key="1">
    <source>
        <dbReference type="SAM" id="MobiDB-lite"/>
    </source>
</evidence>
<keyword evidence="3" id="KW-1185">Reference proteome</keyword>
<dbReference type="Proteomes" id="UP001295684">
    <property type="component" value="Unassembled WGS sequence"/>
</dbReference>
<organism evidence="2 3">
    <name type="scientific">Euplotes crassus</name>
    <dbReference type="NCBI Taxonomy" id="5936"/>
    <lineage>
        <taxon>Eukaryota</taxon>
        <taxon>Sar</taxon>
        <taxon>Alveolata</taxon>
        <taxon>Ciliophora</taxon>
        <taxon>Intramacronucleata</taxon>
        <taxon>Spirotrichea</taxon>
        <taxon>Hypotrichia</taxon>
        <taxon>Euplotida</taxon>
        <taxon>Euplotidae</taxon>
        <taxon>Moneuplotes</taxon>
    </lineage>
</organism>
<sequence>MQNPSKIRFGSKRDLSPTKPEKILIKMTNNPFQARNKPKGRHRGSKRNRSDKNDRNSSPQRIDLIGAGVKYFDKTRCEQLNCDLKTVRDPMKISTSKLKLTPTYDNVRKPPVVETQKAAEMKNVCGKDFKIKDMGFKENSNLNRKEKFNKIIILSNRKSDTAVKDKMESIEEISIRDADNSNFKSIDRTSEKASANSTTEMKSSHVFHPIETSQSEEKIRFINEYINWQTNERKNSGPAINIPTGRAQDNADLIGETVLKQKQSIPLKASPAKISKIDAISWNFKESFNSSMPIPCFLNTRSGKSLLNKVPHKTMRDTSPRKLIPIPKTSGENMIIGLKYNISQQNFDVKNNNDLKGKHCRRSESVPSKNTKLIEPKPYITAIPKHPIGIKSARFGLPMITEPSEVEKLVFNSEYKRDPHFLLKYGNRTVDFNSHKINIQKIKQMEIKEKRERVRNLRRERLIQSQVANYINHIKQEQKRKAYEFNGQVPIVIDSELPLVNLKTSRKSFGPLDYNTLVDYYFPDEEKDIPLSQMYTKTAKKRKIRSLKKKRKTRQKLLKSLGINHKIYSE</sequence>
<feature type="compositionally biased region" description="Basic and acidic residues" evidence="1">
    <location>
        <begin position="11"/>
        <end position="24"/>
    </location>
</feature>
<comment type="caution">
    <text evidence="2">The sequence shown here is derived from an EMBL/GenBank/DDBJ whole genome shotgun (WGS) entry which is preliminary data.</text>
</comment>
<reference evidence="2" key="1">
    <citation type="submission" date="2023-07" db="EMBL/GenBank/DDBJ databases">
        <authorList>
            <consortium name="AG Swart"/>
            <person name="Singh M."/>
            <person name="Singh A."/>
            <person name="Seah K."/>
            <person name="Emmerich C."/>
        </authorList>
    </citation>
    <scope>NUCLEOTIDE SEQUENCE</scope>
    <source>
        <strain evidence="2">DP1</strain>
    </source>
</reference>
<feature type="region of interest" description="Disordered" evidence="1">
    <location>
        <begin position="1"/>
        <end position="61"/>
    </location>
</feature>
<protein>
    <submittedName>
        <fullName evidence="2">Uncharacterized protein</fullName>
    </submittedName>
</protein>
<dbReference type="AlphaFoldDB" id="A0AAD1YAF3"/>
<gene>
    <name evidence="2" type="ORF">ECRASSUSDP1_LOCUS28879</name>
</gene>
<accession>A0AAD1YAF3</accession>